<dbReference type="InterPro" id="IPR036047">
    <property type="entry name" value="F-box-like_dom_sf"/>
</dbReference>
<dbReference type="Pfam" id="PF12937">
    <property type="entry name" value="F-box-like"/>
    <property type="match status" value="1"/>
</dbReference>
<name>A0ABD3NCZ2_9STRA</name>
<comment type="caution">
    <text evidence="2">The sequence shown here is derived from an EMBL/GenBank/DDBJ whole genome shotgun (WGS) entry which is preliminary data.</text>
</comment>
<evidence type="ECO:0000259" key="1">
    <source>
        <dbReference type="SMART" id="SM00256"/>
    </source>
</evidence>
<dbReference type="SUPFAM" id="SSF81383">
    <property type="entry name" value="F-box domain"/>
    <property type="match status" value="1"/>
</dbReference>
<dbReference type="EMBL" id="JALLAZ020001565">
    <property type="protein sequence ID" value="KAL3772886.1"/>
    <property type="molecule type" value="Genomic_DNA"/>
</dbReference>
<gene>
    <name evidence="2" type="ORF">ACHAW5_002151</name>
</gene>
<protein>
    <recommendedName>
        <fullName evidence="1">F-box domain-containing protein</fullName>
    </recommendedName>
</protein>
<evidence type="ECO:0000313" key="3">
    <source>
        <dbReference type="Proteomes" id="UP001530315"/>
    </source>
</evidence>
<accession>A0ABD3NCZ2</accession>
<dbReference type="Proteomes" id="UP001530315">
    <property type="component" value="Unassembled WGS sequence"/>
</dbReference>
<dbReference type="CDD" id="cd09917">
    <property type="entry name" value="F-box_SF"/>
    <property type="match status" value="1"/>
</dbReference>
<reference evidence="2 3" key="1">
    <citation type="submission" date="2024-10" db="EMBL/GenBank/DDBJ databases">
        <title>Updated reference genomes for cyclostephanoid diatoms.</title>
        <authorList>
            <person name="Roberts W.R."/>
            <person name="Alverson A.J."/>
        </authorList>
    </citation>
    <scope>NUCLEOTIDE SEQUENCE [LARGE SCALE GENOMIC DNA]</scope>
    <source>
        <strain evidence="2 3">AJA276-08</strain>
    </source>
</reference>
<proteinExistence type="predicted"/>
<dbReference type="InterPro" id="IPR001810">
    <property type="entry name" value="F-box_dom"/>
</dbReference>
<sequence length="208" mass="23241">MAIPRDDVVALQETAEYGEFIFAFSRLGEHFVDDVLLRIFEFVDCSSLVRAGAVCHRFRELSTRSAEQRTHRLVDGRILGSAMRTLRAQEQIDGVGPREGCGPFVRIPMLGLPRRVRVSGAGDAEYDGRFSNETILWYMSKEVQDDATREITQIFSFWAKLLVTGDAAPDVCQYPSQTSILSRNGNPAWQNLTSTLGVPAPMVELLDN</sequence>
<evidence type="ECO:0000313" key="2">
    <source>
        <dbReference type="EMBL" id="KAL3772886.1"/>
    </source>
</evidence>
<feature type="domain" description="F-box" evidence="1">
    <location>
        <begin position="31"/>
        <end position="71"/>
    </location>
</feature>
<dbReference type="AlphaFoldDB" id="A0ABD3NCZ2"/>
<organism evidence="2 3">
    <name type="scientific">Stephanodiscus triporus</name>
    <dbReference type="NCBI Taxonomy" id="2934178"/>
    <lineage>
        <taxon>Eukaryota</taxon>
        <taxon>Sar</taxon>
        <taxon>Stramenopiles</taxon>
        <taxon>Ochrophyta</taxon>
        <taxon>Bacillariophyta</taxon>
        <taxon>Coscinodiscophyceae</taxon>
        <taxon>Thalassiosirophycidae</taxon>
        <taxon>Stephanodiscales</taxon>
        <taxon>Stephanodiscaceae</taxon>
        <taxon>Stephanodiscus</taxon>
    </lineage>
</organism>
<keyword evidence="3" id="KW-1185">Reference proteome</keyword>
<dbReference type="Gene3D" id="1.20.1280.50">
    <property type="match status" value="1"/>
</dbReference>
<dbReference type="SMART" id="SM00256">
    <property type="entry name" value="FBOX"/>
    <property type="match status" value="1"/>
</dbReference>